<protein>
    <submittedName>
        <fullName evidence="1">Uncharacterized protein</fullName>
    </submittedName>
</protein>
<gene>
    <name evidence="1" type="ORF">TAV2_LOCUS9385</name>
</gene>
<dbReference type="AlphaFoldDB" id="A0AAU9RWA8"/>
<sequence length="130" mass="14826">MYVPKVIEAGAWSIRRQRGALPQELTDRIRAEPVPIEDMGEDLVMWTHKEDTYSDSFSSSLMWNQIRKTRDKRSKIDYQWGQNASVGGMSNRAYSVVIETRPAIMPALHLYSLVGSIKTLGWHSNLNSSI</sequence>
<dbReference type="Proteomes" id="UP000836841">
    <property type="component" value="Chromosome 3"/>
</dbReference>
<reference evidence="1 2" key="1">
    <citation type="submission" date="2022-03" db="EMBL/GenBank/DDBJ databases">
        <authorList>
            <person name="Nunn A."/>
            <person name="Chopra R."/>
            <person name="Nunn A."/>
            <person name="Contreras Garrido A."/>
        </authorList>
    </citation>
    <scope>NUCLEOTIDE SEQUENCE [LARGE SCALE GENOMIC DNA]</scope>
</reference>
<name>A0AAU9RWA8_THLAR</name>
<evidence type="ECO:0000313" key="2">
    <source>
        <dbReference type="Proteomes" id="UP000836841"/>
    </source>
</evidence>
<accession>A0AAU9RWA8</accession>
<keyword evidence="2" id="KW-1185">Reference proteome</keyword>
<organism evidence="1 2">
    <name type="scientific">Thlaspi arvense</name>
    <name type="common">Field penny-cress</name>
    <dbReference type="NCBI Taxonomy" id="13288"/>
    <lineage>
        <taxon>Eukaryota</taxon>
        <taxon>Viridiplantae</taxon>
        <taxon>Streptophyta</taxon>
        <taxon>Embryophyta</taxon>
        <taxon>Tracheophyta</taxon>
        <taxon>Spermatophyta</taxon>
        <taxon>Magnoliopsida</taxon>
        <taxon>eudicotyledons</taxon>
        <taxon>Gunneridae</taxon>
        <taxon>Pentapetalae</taxon>
        <taxon>rosids</taxon>
        <taxon>malvids</taxon>
        <taxon>Brassicales</taxon>
        <taxon>Brassicaceae</taxon>
        <taxon>Thlaspideae</taxon>
        <taxon>Thlaspi</taxon>
    </lineage>
</organism>
<evidence type="ECO:0000313" key="1">
    <source>
        <dbReference type="EMBL" id="CAH2052196.1"/>
    </source>
</evidence>
<dbReference type="EMBL" id="OU466859">
    <property type="protein sequence ID" value="CAH2052196.1"/>
    <property type="molecule type" value="Genomic_DNA"/>
</dbReference>
<proteinExistence type="predicted"/>